<name>A0A2N5CS24_9CAUL</name>
<dbReference type="Gene3D" id="2.40.50.90">
    <property type="match status" value="1"/>
</dbReference>
<dbReference type="InterPro" id="IPR035437">
    <property type="entry name" value="SNase_OB-fold_sf"/>
</dbReference>
<dbReference type="SUPFAM" id="SSF50199">
    <property type="entry name" value="Staphylococcal nuclease"/>
    <property type="match status" value="1"/>
</dbReference>
<dbReference type="Proteomes" id="UP000234483">
    <property type="component" value="Unassembled WGS sequence"/>
</dbReference>
<reference evidence="3 6" key="2">
    <citation type="submission" date="2018-01" db="EMBL/GenBank/DDBJ databases">
        <title>Complete genome sequence of Caulobacter flavus RHGG3.</title>
        <authorList>
            <person name="Yang E."/>
        </authorList>
    </citation>
    <scope>NUCLEOTIDE SEQUENCE [LARGE SCALE GENOMIC DNA]</scope>
    <source>
        <strain evidence="3 6">RHGG3</strain>
    </source>
</reference>
<protein>
    <recommendedName>
        <fullName evidence="2">TNase-like domain-containing protein</fullName>
    </recommendedName>
</protein>
<reference evidence="4 5" key="1">
    <citation type="submission" date="2017-12" db="EMBL/GenBank/DDBJ databases">
        <title>The genome sequence of Caulobacter flavus CGMCC1 15093.</title>
        <authorList>
            <person name="Gao J."/>
            <person name="Mao X."/>
            <person name="Sun J."/>
        </authorList>
    </citation>
    <scope>NUCLEOTIDE SEQUENCE [LARGE SCALE GENOMIC DNA]</scope>
    <source>
        <strain evidence="4 5">CGMCC1 15093</strain>
    </source>
</reference>
<dbReference type="AlphaFoldDB" id="A0A2N5CS24"/>
<dbReference type="KEGG" id="cfh:C1707_09450"/>
<dbReference type="SMART" id="SM00318">
    <property type="entry name" value="SNc"/>
    <property type="match status" value="1"/>
</dbReference>
<evidence type="ECO:0000259" key="2">
    <source>
        <dbReference type="SMART" id="SM00318"/>
    </source>
</evidence>
<dbReference type="OrthoDB" id="9805504at2"/>
<organism evidence="4 5">
    <name type="scientific">Caulobacter flavus</name>
    <dbReference type="NCBI Taxonomy" id="1679497"/>
    <lineage>
        <taxon>Bacteria</taxon>
        <taxon>Pseudomonadati</taxon>
        <taxon>Pseudomonadota</taxon>
        <taxon>Alphaproteobacteria</taxon>
        <taxon>Caulobacterales</taxon>
        <taxon>Caulobacteraceae</taxon>
        <taxon>Caulobacter</taxon>
    </lineage>
</organism>
<dbReference type="Proteomes" id="UP000281192">
    <property type="component" value="Chromosome"/>
</dbReference>
<evidence type="ECO:0000313" key="6">
    <source>
        <dbReference type="Proteomes" id="UP000281192"/>
    </source>
</evidence>
<dbReference type="RefSeq" id="WP_101713829.1">
    <property type="nucleotide sequence ID" value="NZ_CP026100.1"/>
</dbReference>
<gene>
    <name evidence="3" type="ORF">C1707_09450</name>
    <name evidence="4" type="ORF">CFHF_15135</name>
</gene>
<dbReference type="InterPro" id="IPR016071">
    <property type="entry name" value="Staphylococal_nuclease_OB-fold"/>
</dbReference>
<feature type="chain" id="PRO_5044577822" description="TNase-like domain-containing protein" evidence="1">
    <location>
        <begin position="20"/>
        <end position="213"/>
    </location>
</feature>
<evidence type="ECO:0000313" key="5">
    <source>
        <dbReference type="Proteomes" id="UP000234483"/>
    </source>
</evidence>
<evidence type="ECO:0000256" key="1">
    <source>
        <dbReference type="SAM" id="SignalP"/>
    </source>
</evidence>
<keyword evidence="1" id="KW-0732">Signal</keyword>
<feature type="signal peptide" evidence="1">
    <location>
        <begin position="1"/>
        <end position="19"/>
    </location>
</feature>
<dbReference type="EMBL" id="PJRQ01000030">
    <property type="protein sequence ID" value="PLR12765.1"/>
    <property type="molecule type" value="Genomic_DNA"/>
</dbReference>
<evidence type="ECO:0000313" key="3">
    <source>
        <dbReference type="EMBL" id="AYV46468.1"/>
    </source>
</evidence>
<sequence length="213" mass="22541">MRRSTILIGLLVVAGLAAAAAFAYDAARPRVHPIKAADAREHDLDAPQPQFARDAEGRAELFGPARVVEGDVLEIQGMRARLWTIDAPDLAQTCLDKDGASFACGQAARAHLEKLIAGRKVACRPEGPPQDGDGWQGLCFVADAPCADAAGPCASDLASLNLAMVRQGWAVDLEGQYSEPESDAQADRAGLWAGRFDEPEVWRARAKTAAPAG</sequence>
<dbReference type="Pfam" id="PF00565">
    <property type="entry name" value="SNase"/>
    <property type="match status" value="1"/>
</dbReference>
<proteinExistence type="predicted"/>
<evidence type="ECO:0000313" key="4">
    <source>
        <dbReference type="EMBL" id="PLR12765.1"/>
    </source>
</evidence>
<accession>A0A2N5CS24</accession>
<feature type="domain" description="TNase-like" evidence="2">
    <location>
        <begin position="59"/>
        <end position="194"/>
    </location>
</feature>
<keyword evidence="6" id="KW-1185">Reference proteome</keyword>
<dbReference type="EMBL" id="CP026100">
    <property type="protein sequence ID" value="AYV46468.1"/>
    <property type="molecule type" value="Genomic_DNA"/>
</dbReference>